<dbReference type="Ensembl" id="ENSMUNT00000034456.1">
    <property type="protein sequence ID" value="ENSMUNP00000027141.1"/>
    <property type="gene ID" value="ENSMUNG00000020190.1"/>
</dbReference>
<keyword evidence="2" id="KW-1185">Reference proteome</keyword>
<protein>
    <submittedName>
        <fullName evidence="1">Uncharacterized protein</fullName>
    </submittedName>
</protein>
<accession>A0A8V5FKZ7</accession>
<organism evidence="1 2">
    <name type="scientific">Melopsittacus undulatus</name>
    <name type="common">Budgerigar</name>
    <name type="synonym">Psittacus undulatus</name>
    <dbReference type="NCBI Taxonomy" id="13146"/>
    <lineage>
        <taxon>Eukaryota</taxon>
        <taxon>Metazoa</taxon>
        <taxon>Chordata</taxon>
        <taxon>Craniata</taxon>
        <taxon>Vertebrata</taxon>
        <taxon>Euteleostomi</taxon>
        <taxon>Archelosauria</taxon>
        <taxon>Archosauria</taxon>
        <taxon>Dinosauria</taxon>
        <taxon>Saurischia</taxon>
        <taxon>Theropoda</taxon>
        <taxon>Coelurosauria</taxon>
        <taxon>Aves</taxon>
        <taxon>Neognathae</taxon>
        <taxon>Neoaves</taxon>
        <taxon>Telluraves</taxon>
        <taxon>Australaves</taxon>
        <taxon>Psittaciformes</taxon>
        <taxon>Psittaculidae</taxon>
        <taxon>Melopsittacus</taxon>
    </lineage>
</organism>
<reference evidence="1" key="1">
    <citation type="submission" date="2020-03" db="EMBL/GenBank/DDBJ databases">
        <title>Melopsittacus undulatus (budgerigar) genome, bMelUnd1, maternal haplotype with Z.</title>
        <authorList>
            <person name="Gedman G."/>
            <person name="Mountcastle J."/>
            <person name="Haase B."/>
            <person name="Formenti G."/>
            <person name="Wright T."/>
            <person name="Apodaca J."/>
            <person name="Pelan S."/>
            <person name="Chow W."/>
            <person name="Rhie A."/>
            <person name="Howe K."/>
            <person name="Fedrigo O."/>
            <person name="Jarvis E.D."/>
        </authorList>
    </citation>
    <scope>NUCLEOTIDE SEQUENCE [LARGE SCALE GENOMIC DNA]</scope>
</reference>
<reference evidence="1" key="3">
    <citation type="submission" date="2025-09" db="UniProtKB">
        <authorList>
            <consortium name="Ensembl"/>
        </authorList>
    </citation>
    <scope>IDENTIFICATION</scope>
</reference>
<evidence type="ECO:0000313" key="1">
    <source>
        <dbReference type="Ensembl" id="ENSMUNP00000027141.1"/>
    </source>
</evidence>
<dbReference type="Proteomes" id="UP000694405">
    <property type="component" value="Chromosome 6"/>
</dbReference>
<proteinExistence type="predicted"/>
<dbReference type="AlphaFoldDB" id="A0A8V5FKZ7"/>
<reference evidence="1" key="2">
    <citation type="submission" date="2025-08" db="UniProtKB">
        <authorList>
            <consortium name="Ensembl"/>
        </authorList>
    </citation>
    <scope>IDENTIFICATION</scope>
</reference>
<evidence type="ECO:0000313" key="2">
    <source>
        <dbReference type="Proteomes" id="UP000694405"/>
    </source>
</evidence>
<name>A0A8V5FKZ7_MELUD</name>
<sequence length="109" mass="11995">MCVWSPCLFFLGPFHPQRLKQPREQLLGTHGSPCLATSHWRPKPSSFLPESCTPDLSTPLCSQALRHRCPGCQFPFAFPRGAWALLPPRCPPVKARNAESGKTSLGRGG</sequence>